<dbReference type="AlphaFoldDB" id="A0A3S0WZQ0"/>
<gene>
    <name evidence="3" type="ORF">ELY37_18160</name>
</gene>
<dbReference type="Pfam" id="PF12706">
    <property type="entry name" value="Lactamase_B_2"/>
    <property type="match status" value="1"/>
</dbReference>
<keyword evidence="4" id="KW-1185">Reference proteome</keyword>
<dbReference type="Proteomes" id="UP000286912">
    <property type="component" value="Unassembled WGS sequence"/>
</dbReference>
<keyword evidence="1" id="KW-0812">Transmembrane</keyword>
<accession>A0A3S0WZQ0</accession>
<feature type="domain" description="Metallo-beta-lactamase" evidence="2">
    <location>
        <begin position="160"/>
        <end position="354"/>
    </location>
</feature>
<dbReference type="OrthoDB" id="9805728at2"/>
<feature type="transmembrane region" description="Helical" evidence="1">
    <location>
        <begin position="44"/>
        <end position="63"/>
    </location>
</feature>
<sequence length="406" mass="45867">MVSAEERYLDKFFGRFLLVVSCTVSRFLKIASESFCKEGKLKKVVLGTSLLVGVIALGCWVYLQHPKFGKLPAGELLAMVERSPHYVDGEFQNLVDTPVLTEDRSTLSILIENLRSSSEGLRPDDDIPSVKTDLHALDADEDIVIWLGHSSYYVQLSGIRMLIDPVFSVDAAPIPFANRAFAGTNPYTASDIPPIDYLLVTHDHWDHLDYPTIKALKPQVGEVLTGLGVGAFFEKWGYDSEHVHEGDWNDTFELENGLTLYVLPARHYSGRMLTRNRTLWVGFAIESPDRRLFFSGDSGYGPHFAEIGQRFDGFDLVSLDHGQYDPRWAYIHMTPEEAAEAAEELGANTLLPAHVGKFSLAQHPWQEPFERITSASEERDYRLVTPMIGEPIWLDDSEQRFGAWWR</sequence>
<dbReference type="InterPro" id="IPR001279">
    <property type="entry name" value="Metallo-B-lactamas"/>
</dbReference>
<keyword evidence="1" id="KW-0472">Membrane</keyword>
<name>A0A3S0WZQ0_9GAMM</name>
<evidence type="ECO:0000313" key="4">
    <source>
        <dbReference type="Proteomes" id="UP000286912"/>
    </source>
</evidence>
<evidence type="ECO:0000259" key="2">
    <source>
        <dbReference type="Pfam" id="PF12706"/>
    </source>
</evidence>
<dbReference type="SUPFAM" id="SSF56281">
    <property type="entry name" value="Metallo-hydrolase/oxidoreductase"/>
    <property type="match status" value="1"/>
</dbReference>
<protein>
    <submittedName>
        <fullName evidence="3">MBL fold metallo-hydrolase</fullName>
    </submittedName>
</protein>
<proteinExistence type="predicted"/>
<keyword evidence="3" id="KW-0378">Hydrolase</keyword>
<keyword evidence="1" id="KW-1133">Transmembrane helix</keyword>
<dbReference type="EMBL" id="RZHD01000010">
    <property type="protein sequence ID" value="RUR43607.1"/>
    <property type="molecule type" value="Genomic_DNA"/>
</dbReference>
<dbReference type="InterPro" id="IPR036866">
    <property type="entry name" value="RibonucZ/Hydroxyglut_hydro"/>
</dbReference>
<comment type="caution">
    <text evidence="3">The sequence shown here is derived from an EMBL/GenBank/DDBJ whole genome shotgun (WGS) entry which is preliminary data.</text>
</comment>
<evidence type="ECO:0000313" key="3">
    <source>
        <dbReference type="EMBL" id="RUR43607.1"/>
    </source>
</evidence>
<dbReference type="PANTHER" id="PTHR15032:SF4">
    <property type="entry name" value="N-ACYL-PHOSPHATIDYLETHANOLAMINE-HYDROLYZING PHOSPHOLIPASE D"/>
    <property type="match status" value="1"/>
</dbReference>
<organism evidence="3 4">
    <name type="scientific">Vreelandella populi</name>
    <dbReference type="NCBI Taxonomy" id="2498858"/>
    <lineage>
        <taxon>Bacteria</taxon>
        <taxon>Pseudomonadati</taxon>
        <taxon>Pseudomonadota</taxon>
        <taxon>Gammaproteobacteria</taxon>
        <taxon>Oceanospirillales</taxon>
        <taxon>Halomonadaceae</taxon>
        <taxon>Vreelandella</taxon>
    </lineage>
</organism>
<dbReference type="Gene3D" id="3.60.15.10">
    <property type="entry name" value="Ribonuclease Z/Hydroxyacylglutathione hydrolase-like"/>
    <property type="match status" value="1"/>
</dbReference>
<evidence type="ECO:0000256" key="1">
    <source>
        <dbReference type="SAM" id="Phobius"/>
    </source>
</evidence>
<dbReference type="GO" id="GO:0016787">
    <property type="term" value="F:hydrolase activity"/>
    <property type="evidence" value="ECO:0007669"/>
    <property type="project" value="UniProtKB-KW"/>
</dbReference>
<reference evidence="3 4" key="1">
    <citation type="submission" date="2018-12" db="EMBL/GenBank/DDBJ databases">
        <title>three novel Halomonas strain isolated from plants.</title>
        <authorList>
            <person name="Sun C."/>
        </authorList>
    </citation>
    <scope>NUCLEOTIDE SEQUENCE [LARGE SCALE GENOMIC DNA]</scope>
    <source>
        <strain evidence="3 4">RC</strain>
    </source>
</reference>
<dbReference type="GO" id="GO:0005737">
    <property type="term" value="C:cytoplasm"/>
    <property type="evidence" value="ECO:0007669"/>
    <property type="project" value="TreeGrafter"/>
</dbReference>
<dbReference type="PANTHER" id="PTHR15032">
    <property type="entry name" value="N-ACYL-PHOSPHATIDYLETHANOLAMINE-HYDROLYZING PHOSPHOLIPASE D"/>
    <property type="match status" value="1"/>
</dbReference>